<organism evidence="3 4">
    <name type="scientific">Diversispora eburnea</name>
    <dbReference type="NCBI Taxonomy" id="1213867"/>
    <lineage>
        <taxon>Eukaryota</taxon>
        <taxon>Fungi</taxon>
        <taxon>Fungi incertae sedis</taxon>
        <taxon>Mucoromycota</taxon>
        <taxon>Glomeromycotina</taxon>
        <taxon>Glomeromycetes</taxon>
        <taxon>Diversisporales</taxon>
        <taxon>Diversisporaceae</taxon>
        <taxon>Diversispora</taxon>
    </lineage>
</organism>
<dbReference type="GO" id="GO:0005886">
    <property type="term" value="C:plasma membrane"/>
    <property type="evidence" value="ECO:0007669"/>
    <property type="project" value="TreeGrafter"/>
</dbReference>
<feature type="transmembrane region" description="Helical" evidence="2">
    <location>
        <begin position="61"/>
        <end position="80"/>
    </location>
</feature>
<dbReference type="Proteomes" id="UP000789706">
    <property type="component" value="Unassembled WGS sequence"/>
</dbReference>
<dbReference type="EMBL" id="CAJVPK010000676">
    <property type="protein sequence ID" value="CAG8538897.1"/>
    <property type="molecule type" value="Genomic_DNA"/>
</dbReference>
<feature type="compositionally biased region" description="Polar residues" evidence="1">
    <location>
        <begin position="15"/>
        <end position="28"/>
    </location>
</feature>
<feature type="transmembrane region" description="Helical" evidence="2">
    <location>
        <begin position="143"/>
        <end position="164"/>
    </location>
</feature>
<dbReference type="AlphaFoldDB" id="A0A9N9ARE4"/>
<evidence type="ECO:0000313" key="4">
    <source>
        <dbReference type="Proteomes" id="UP000789706"/>
    </source>
</evidence>
<dbReference type="GO" id="GO:0000139">
    <property type="term" value="C:Golgi membrane"/>
    <property type="evidence" value="ECO:0007669"/>
    <property type="project" value="TreeGrafter"/>
</dbReference>
<dbReference type="GO" id="GO:0005789">
    <property type="term" value="C:endoplasmic reticulum membrane"/>
    <property type="evidence" value="ECO:0007669"/>
    <property type="project" value="TreeGrafter"/>
</dbReference>
<protein>
    <submittedName>
        <fullName evidence="3">9888_t:CDS:1</fullName>
    </submittedName>
</protein>
<evidence type="ECO:0000256" key="2">
    <source>
        <dbReference type="SAM" id="Phobius"/>
    </source>
</evidence>
<dbReference type="PANTHER" id="PTHR21290:SF25">
    <property type="entry name" value="SPHINGOMYELIN SYNTHASE-RELATED PROTEIN 1"/>
    <property type="match status" value="1"/>
</dbReference>
<accession>A0A9N9ARE4</accession>
<keyword evidence="4" id="KW-1185">Reference proteome</keyword>
<keyword evidence="2" id="KW-0812">Transmembrane</keyword>
<gene>
    <name evidence="3" type="ORF">DEBURN_LOCUS6510</name>
</gene>
<dbReference type="InterPro" id="IPR045221">
    <property type="entry name" value="Sphingomyelin_synth-like"/>
</dbReference>
<reference evidence="3" key="1">
    <citation type="submission" date="2021-06" db="EMBL/GenBank/DDBJ databases">
        <authorList>
            <person name="Kallberg Y."/>
            <person name="Tangrot J."/>
            <person name="Rosling A."/>
        </authorList>
    </citation>
    <scope>NUCLEOTIDE SEQUENCE</scope>
    <source>
        <strain evidence="3">AZ414A</strain>
    </source>
</reference>
<dbReference type="GO" id="GO:0046513">
    <property type="term" value="P:ceramide biosynthetic process"/>
    <property type="evidence" value="ECO:0007669"/>
    <property type="project" value="TreeGrafter"/>
</dbReference>
<name>A0A9N9ARE4_9GLOM</name>
<comment type="caution">
    <text evidence="3">The sequence shown here is derived from an EMBL/GenBank/DDBJ whole genome shotgun (WGS) entry which is preliminary data.</text>
</comment>
<keyword evidence="2" id="KW-0472">Membrane</keyword>
<proteinExistence type="predicted"/>
<dbReference type="GO" id="GO:0047493">
    <property type="term" value="F:ceramide cholinephosphotransferase activity"/>
    <property type="evidence" value="ECO:0007669"/>
    <property type="project" value="TreeGrafter"/>
</dbReference>
<evidence type="ECO:0000256" key="1">
    <source>
        <dbReference type="SAM" id="MobiDB-lite"/>
    </source>
</evidence>
<feature type="region of interest" description="Disordered" evidence="1">
    <location>
        <begin position="1"/>
        <end position="32"/>
    </location>
</feature>
<evidence type="ECO:0000313" key="3">
    <source>
        <dbReference type="EMBL" id="CAG8538897.1"/>
    </source>
</evidence>
<dbReference type="GO" id="GO:0033188">
    <property type="term" value="F:sphingomyelin synthase activity"/>
    <property type="evidence" value="ECO:0007669"/>
    <property type="project" value="TreeGrafter"/>
</dbReference>
<keyword evidence="2" id="KW-1133">Transmembrane helix</keyword>
<feature type="transmembrane region" description="Helical" evidence="2">
    <location>
        <begin position="108"/>
        <end position="131"/>
    </location>
</feature>
<dbReference type="PANTHER" id="PTHR21290">
    <property type="entry name" value="SPHINGOMYELIN SYNTHETASE"/>
    <property type="match status" value="1"/>
</dbReference>
<dbReference type="OrthoDB" id="422827at2759"/>
<sequence>MQETQNEVTVEIPDSITQTQDQRNIQPPNTNNTLSSNSFQIYLSEHLHISLHFVAELSRTIIAAICFVIIGFFCTFAIQWSDYRWKTSEDDMKALVDLGFETIPETEYIILADLFMLSLLVGSVSLNLILAESSIARLIIVRRIFWMLCFLLFFRMITLSVTTLPSPKPCIPMEPGNFLQMLKNGVDLITGSAKACTDNIFSGHSIFITTRAEDRLGDKDLYQRIAYMPNMFNISLVGAVRWMDGLDIRFTCEGEEILDATRERARRRRLQNSSDNITNSEMTEVEIIVNPSQDDVEGEPSNGLKK</sequence>